<dbReference type="WBParaSite" id="PTRK_0001577800.1">
    <property type="protein sequence ID" value="PTRK_0001577800.1"/>
    <property type="gene ID" value="PTRK_0001577800"/>
</dbReference>
<reference evidence="3" key="1">
    <citation type="submission" date="2017-02" db="UniProtKB">
        <authorList>
            <consortium name="WormBaseParasite"/>
        </authorList>
    </citation>
    <scope>IDENTIFICATION</scope>
</reference>
<accession>A0A0N5A2D2</accession>
<feature type="region of interest" description="Disordered" evidence="1">
    <location>
        <begin position="221"/>
        <end position="268"/>
    </location>
</feature>
<feature type="region of interest" description="Disordered" evidence="1">
    <location>
        <begin position="1"/>
        <end position="23"/>
    </location>
</feature>
<feature type="compositionally biased region" description="Basic and acidic residues" evidence="1">
    <location>
        <begin position="130"/>
        <end position="148"/>
    </location>
</feature>
<proteinExistence type="predicted"/>
<sequence length="268" mass="29117">RAHILGHEGHARRRRRHPAPAPQLSRVQLGRVRDPLYPRGAPLLEGGHADPGRAGGDGAALHDGVRSCGARRGPAHPWHAVRRVRRARPDHDAGPQQRVRQLLVVAVAGQVQRPGRGLHDSAADPAGVDYRLHPGRGDAGRRGRPGDGDLRHAVCEAGAGQPRPDRLVRPDRFAADGHDGGAGGPVVREVRPSVGGAELRGHADDLPVGHLLPDRQPARALRQPQQVQSLLLPDRRLPGWVHRPRGRKPGDRRGHERRAHRHHGRGLL</sequence>
<evidence type="ECO:0000313" key="2">
    <source>
        <dbReference type="Proteomes" id="UP000038045"/>
    </source>
</evidence>
<keyword evidence="2" id="KW-1185">Reference proteome</keyword>
<name>A0A0N5A2D2_PARTI</name>
<dbReference type="AlphaFoldDB" id="A0A0N5A2D2"/>
<evidence type="ECO:0000256" key="1">
    <source>
        <dbReference type="SAM" id="MobiDB-lite"/>
    </source>
</evidence>
<organism evidence="2 3">
    <name type="scientific">Parastrongyloides trichosuri</name>
    <name type="common">Possum-specific nematode worm</name>
    <dbReference type="NCBI Taxonomy" id="131310"/>
    <lineage>
        <taxon>Eukaryota</taxon>
        <taxon>Metazoa</taxon>
        <taxon>Ecdysozoa</taxon>
        <taxon>Nematoda</taxon>
        <taxon>Chromadorea</taxon>
        <taxon>Rhabditida</taxon>
        <taxon>Tylenchina</taxon>
        <taxon>Panagrolaimomorpha</taxon>
        <taxon>Strongyloidoidea</taxon>
        <taxon>Strongyloididae</taxon>
        <taxon>Parastrongyloides</taxon>
    </lineage>
</organism>
<feature type="compositionally biased region" description="Basic residues" evidence="1">
    <location>
        <begin position="255"/>
        <end position="268"/>
    </location>
</feature>
<protein>
    <submittedName>
        <fullName evidence="3">Efflux ABC transporter, permease protein</fullName>
    </submittedName>
</protein>
<feature type="region of interest" description="Disordered" evidence="1">
    <location>
        <begin position="115"/>
        <end position="148"/>
    </location>
</feature>
<evidence type="ECO:0000313" key="3">
    <source>
        <dbReference type="WBParaSite" id="PTRK_0001577800.1"/>
    </source>
</evidence>
<dbReference type="Proteomes" id="UP000038045">
    <property type="component" value="Unplaced"/>
</dbReference>